<keyword evidence="1" id="KW-1133">Transmembrane helix</keyword>
<evidence type="ECO:0008006" key="4">
    <source>
        <dbReference type="Google" id="ProtNLM"/>
    </source>
</evidence>
<feature type="transmembrane region" description="Helical" evidence="1">
    <location>
        <begin position="32"/>
        <end position="49"/>
    </location>
</feature>
<dbReference type="STRING" id="1235788.C802_01798"/>
<comment type="caution">
    <text evidence="2">The sequence shown here is derived from an EMBL/GenBank/DDBJ whole genome shotgun (WGS) entry which is preliminary data.</text>
</comment>
<dbReference type="RefSeq" id="WP_016276194.1">
    <property type="nucleotide sequence ID" value="NZ_JABVZU010000003.1"/>
</dbReference>
<feature type="transmembrane region" description="Helical" evidence="1">
    <location>
        <begin position="317"/>
        <end position="334"/>
    </location>
</feature>
<evidence type="ECO:0000313" key="3">
    <source>
        <dbReference type="Proteomes" id="UP000014200"/>
    </source>
</evidence>
<sequence>MTENFFSIYSLIYIPLLLSVFVQSLDKQKKVMVFWIIVLTLFRGLRWDLGTDWGWYERSFNEIDVTNFWCYLTMETEEGTKILESGWGFMLMVCKYMFGTYTAFLLFSNLLRLSILYLVFVKMTRQPVFGFVAMIEAENFFPVRQDLANVIYALGFCYLLLGNKMRYFVMNGLAVLIHSSSAVLLPLYGALKNLKFSLWHYLLIWMLALAFSEIFVPIILPVVINVISMVSSQLAFVVLRYFESSDSSMNGGAVNDSPLPAFIINCFFLCLFYFTLIRKNQGNEQYNRFIYPLMNAYVFSITVNLLFLRTIPPLSRLSSYFGFAFALLVSFYFQNLKDQKIKLLSILAFICYYLYRYWKHFYFYPELHFPYQSVFDYI</sequence>
<dbReference type="OrthoDB" id="949885at2"/>
<protein>
    <recommendedName>
        <fullName evidence="4">EpsG family protein</fullName>
    </recommendedName>
</protein>
<reference evidence="2 3" key="1">
    <citation type="submission" date="2013-04" db="EMBL/GenBank/DDBJ databases">
        <title>The Genome Sequence of Bacteroides massiliensis dnLKV3.</title>
        <authorList>
            <consortium name="The Broad Institute Genomics Platform"/>
            <consortium name="The Broad Institute Genome Sequencing Center for Infectious Disease"/>
            <person name="Earl A."/>
            <person name="Xavier R."/>
            <person name="Kuhn K."/>
            <person name="Stappenbeck T."/>
            <person name="Walker B."/>
            <person name="Young S."/>
            <person name="Zeng Q."/>
            <person name="Gargeya S."/>
            <person name="Fitzgerald M."/>
            <person name="Haas B."/>
            <person name="Abouelleil A."/>
            <person name="Allen A.W."/>
            <person name="Alvarado L."/>
            <person name="Arachchi H.M."/>
            <person name="Berlin A.M."/>
            <person name="Chapman S.B."/>
            <person name="Gainer-Dewar J."/>
            <person name="Goldberg J."/>
            <person name="Griggs A."/>
            <person name="Gujja S."/>
            <person name="Hansen M."/>
            <person name="Howarth C."/>
            <person name="Imamovic A."/>
            <person name="Ireland A."/>
            <person name="Larimer J."/>
            <person name="McCowan C."/>
            <person name="Murphy C."/>
            <person name="Pearson M."/>
            <person name="Poon T.W."/>
            <person name="Priest M."/>
            <person name="Roberts A."/>
            <person name="Saif S."/>
            <person name="Shea T."/>
            <person name="Sisk P."/>
            <person name="Sykes S."/>
            <person name="Wortman J."/>
            <person name="Nusbaum C."/>
            <person name="Birren B."/>
        </authorList>
    </citation>
    <scope>NUCLEOTIDE SEQUENCE [LARGE SCALE GENOMIC DNA]</scope>
    <source>
        <strain evidence="3">dnLKV3</strain>
    </source>
</reference>
<dbReference type="GeneID" id="82154418"/>
<evidence type="ECO:0000313" key="2">
    <source>
        <dbReference type="EMBL" id="EOS13053.1"/>
    </source>
</evidence>
<keyword evidence="1" id="KW-0472">Membrane</keyword>
<dbReference type="AlphaFoldDB" id="R9I8P0"/>
<dbReference type="PATRIC" id="fig|1235788.3.peg.1840"/>
<dbReference type="HOGENOM" id="CLU_059692_1_0_10"/>
<dbReference type="InterPro" id="IPR049458">
    <property type="entry name" value="EpsG-like"/>
</dbReference>
<keyword evidence="1" id="KW-0812">Transmembrane</keyword>
<evidence type="ECO:0000256" key="1">
    <source>
        <dbReference type="SAM" id="Phobius"/>
    </source>
</evidence>
<feature type="transmembrane region" description="Helical" evidence="1">
    <location>
        <begin position="289"/>
        <end position="311"/>
    </location>
</feature>
<feature type="transmembrane region" description="Helical" evidence="1">
    <location>
        <begin position="168"/>
        <end position="188"/>
    </location>
</feature>
<feature type="transmembrane region" description="Helical" evidence="1">
    <location>
        <begin position="341"/>
        <end position="358"/>
    </location>
</feature>
<dbReference type="Pfam" id="PF14897">
    <property type="entry name" value="EpsG"/>
    <property type="match status" value="1"/>
</dbReference>
<feature type="transmembrane region" description="Helical" evidence="1">
    <location>
        <begin position="259"/>
        <end position="277"/>
    </location>
</feature>
<name>R9I8P0_9BACT</name>
<feature type="transmembrane region" description="Helical" evidence="1">
    <location>
        <begin position="6"/>
        <end position="25"/>
    </location>
</feature>
<dbReference type="EMBL" id="ASSP01000010">
    <property type="protein sequence ID" value="EOS13053.1"/>
    <property type="molecule type" value="Genomic_DNA"/>
</dbReference>
<gene>
    <name evidence="2" type="ORF">C802_01798</name>
</gene>
<keyword evidence="3" id="KW-1185">Reference proteome</keyword>
<accession>R9I8P0</accession>
<dbReference type="Proteomes" id="UP000014200">
    <property type="component" value="Unassembled WGS sequence"/>
</dbReference>
<feature type="transmembrane region" description="Helical" evidence="1">
    <location>
        <begin position="141"/>
        <end position="161"/>
    </location>
</feature>
<proteinExistence type="predicted"/>
<organism evidence="2 3">
    <name type="scientific">Phocaeicola sartorii</name>
    <dbReference type="NCBI Taxonomy" id="671267"/>
    <lineage>
        <taxon>Bacteria</taxon>
        <taxon>Pseudomonadati</taxon>
        <taxon>Bacteroidota</taxon>
        <taxon>Bacteroidia</taxon>
        <taxon>Bacteroidales</taxon>
        <taxon>Bacteroidaceae</taxon>
        <taxon>Phocaeicola</taxon>
    </lineage>
</organism>